<dbReference type="AlphaFoldDB" id="A0A0D3K7T1"/>
<reference evidence="2" key="2">
    <citation type="submission" date="2024-10" db="UniProtKB">
        <authorList>
            <consortium name="EnsemblProtists"/>
        </authorList>
    </citation>
    <scope>IDENTIFICATION</scope>
</reference>
<protein>
    <recommendedName>
        <fullName evidence="4">RNA-binding S4 domain-containing protein</fullName>
    </recommendedName>
</protein>
<dbReference type="PaxDb" id="2903-EOD31816"/>
<dbReference type="GO" id="GO:0001510">
    <property type="term" value="P:RNA methylation"/>
    <property type="evidence" value="ECO:0007669"/>
    <property type="project" value="InterPro"/>
</dbReference>
<organism evidence="2 3">
    <name type="scientific">Emiliania huxleyi (strain CCMP1516)</name>
    <dbReference type="NCBI Taxonomy" id="280463"/>
    <lineage>
        <taxon>Eukaryota</taxon>
        <taxon>Haptista</taxon>
        <taxon>Haptophyta</taxon>
        <taxon>Prymnesiophyceae</taxon>
        <taxon>Isochrysidales</taxon>
        <taxon>Noelaerhabdaceae</taxon>
        <taxon>Emiliania</taxon>
    </lineage>
</organism>
<dbReference type="RefSeq" id="XP_005784245.1">
    <property type="nucleotide sequence ID" value="XM_005784188.1"/>
</dbReference>
<evidence type="ECO:0000313" key="2">
    <source>
        <dbReference type="EnsemblProtists" id="EOD31816"/>
    </source>
</evidence>
<dbReference type="Gene3D" id="3.40.50.150">
    <property type="entry name" value="Vaccinia Virus protein VP39"/>
    <property type="match status" value="1"/>
</dbReference>
<dbReference type="GO" id="GO:0008173">
    <property type="term" value="F:RNA methyltransferase activity"/>
    <property type="evidence" value="ECO:0007669"/>
    <property type="project" value="InterPro"/>
</dbReference>
<evidence type="ECO:0000313" key="3">
    <source>
        <dbReference type="Proteomes" id="UP000013827"/>
    </source>
</evidence>
<evidence type="ECO:0008006" key="4">
    <source>
        <dbReference type="Google" id="ProtNLM"/>
    </source>
</evidence>
<dbReference type="InterPro" id="IPR023267">
    <property type="entry name" value="RCMT"/>
</dbReference>
<dbReference type="GeneID" id="17277091"/>
<dbReference type="HOGENOM" id="CLU_945242_0_0_1"/>
<dbReference type="OMA" id="CWYLHEE"/>
<evidence type="ECO:0000256" key="1">
    <source>
        <dbReference type="SAM" id="MobiDB-lite"/>
    </source>
</evidence>
<dbReference type="KEGG" id="ehx:EMIHUDRAFT_123034"/>
<feature type="compositionally biased region" description="Gly residues" evidence="1">
    <location>
        <begin position="218"/>
        <end position="284"/>
    </location>
</feature>
<keyword evidence="3" id="KW-1185">Reference proteome</keyword>
<proteinExistence type="predicted"/>
<name>A0A0D3K7T1_EMIH1</name>
<dbReference type="Proteomes" id="UP000013827">
    <property type="component" value="Unassembled WGS sequence"/>
</dbReference>
<dbReference type="CDD" id="cd00165">
    <property type="entry name" value="S4"/>
    <property type="match status" value="1"/>
</dbReference>
<dbReference type="InterPro" id="IPR029063">
    <property type="entry name" value="SAM-dependent_MTases_sf"/>
</dbReference>
<dbReference type="PANTHER" id="PTHR22808">
    <property type="entry name" value="NCL1 YEAST -RELATED NOL1/NOP2/FMU SUN DOMAIN-CONTAINING"/>
    <property type="match status" value="1"/>
</dbReference>
<sequence>MDIFHGDHGPTAVVDASLAGVRLQAYVARTFRESVGRGVGTMHATSKVSAFEIVRAGRVYVNGALAAGRRVLEAGDVVTVAPAAADGAAAATAVADPPARRLEGRSRMALGGATEPQRREAPEAAAAAEAAACRDAFRAYYLQQRLWSAEEWPAVERAFAQPLPLTEASAMLPALALAPRPGHCGQNLCAAPGGKTLQMLDKLAASGGGEGGDREGGSRGGGGGDSRGGGGGEGGRGGGGGEGGGGEGGGGEGGGGDGGGGDGGGGDGGGGEGGGGEGGGGEGWCGLLVSNDLER</sequence>
<dbReference type="EnsemblProtists" id="EOD31816">
    <property type="protein sequence ID" value="EOD31816"/>
    <property type="gene ID" value="EMIHUDRAFT_123034"/>
</dbReference>
<feature type="region of interest" description="Disordered" evidence="1">
    <location>
        <begin position="204"/>
        <end position="295"/>
    </location>
</feature>
<accession>A0A0D3K7T1</accession>
<reference evidence="3" key="1">
    <citation type="journal article" date="2013" name="Nature">
        <title>Pan genome of the phytoplankton Emiliania underpins its global distribution.</title>
        <authorList>
            <person name="Read B.A."/>
            <person name="Kegel J."/>
            <person name="Klute M.J."/>
            <person name="Kuo A."/>
            <person name="Lefebvre S.C."/>
            <person name="Maumus F."/>
            <person name="Mayer C."/>
            <person name="Miller J."/>
            <person name="Monier A."/>
            <person name="Salamov A."/>
            <person name="Young J."/>
            <person name="Aguilar M."/>
            <person name="Claverie J.M."/>
            <person name="Frickenhaus S."/>
            <person name="Gonzalez K."/>
            <person name="Herman E.K."/>
            <person name="Lin Y.C."/>
            <person name="Napier J."/>
            <person name="Ogata H."/>
            <person name="Sarno A.F."/>
            <person name="Shmutz J."/>
            <person name="Schroeder D."/>
            <person name="de Vargas C."/>
            <person name="Verret F."/>
            <person name="von Dassow P."/>
            <person name="Valentin K."/>
            <person name="Van de Peer Y."/>
            <person name="Wheeler G."/>
            <person name="Dacks J.B."/>
            <person name="Delwiche C.F."/>
            <person name="Dyhrman S.T."/>
            <person name="Glockner G."/>
            <person name="John U."/>
            <person name="Richards T."/>
            <person name="Worden A.Z."/>
            <person name="Zhang X."/>
            <person name="Grigoriev I.V."/>
            <person name="Allen A.E."/>
            <person name="Bidle K."/>
            <person name="Borodovsky M."/>
            <person name="Bowler C."/>
            <person name="Brownlee C."/>
            <person name="Cock J.M."/>
            <person name="Elias M."/>
            <person name="Gladyshev V.N."/>
            <person name="Groth M."/>
            <person name="Guda C."/>
            <person name="Hadaegh A."/>
            <person name="Iglesias-Rodriguez M.D."/>
            <person name="Jenkins J."/>
            <person name="Jones B.M."/>
            <person name="Lawson T."/>
            <person name="Leese F."/>
            <person name="Lindquist E."/>
            <person name="Lobanov A."/>
            <person name="Lomsadze A."/>
            <person name="Malik S.B."/>
            <person name="Marsh M.E."/>
            <person name="Mackinder L."/>
            <person name="Mock T."/>
            <person name="Mueller-Roeber B."/>
            <person name="Pagarete A."/>
            <person name="Parker M."/>
            <person name="Probert I."/>
            <person name="Quesneville H."/>
            <person name="Raines C."/>
            <person name="Rensing S.A."/>
            <person name="Riano-Pachon D.M."/>
            <person name="Richier S."/>
            <person name="Rokitta S."/>
            <person name="Shiraiwa Y."/>
            <person name="Soanes D.M."/>
            <person name="van der Giezen M."/>
            <person name="Wahlund T.M."/>
            <person name="Williams B."/>
            <person name="Wilson W."/>
            <person name="Wolfe G."/>
            <person name="Wurch L.L."/>
        </authorList>
    </citation>
    <scope>NUCLEOTIDE SEQUENCE</scope>
</reference>